<organism evidence="3 4">
    <name type="scientific">Platanthera guangdongensis</name>
    <dbReference type="NCBI Taxonomy" id="2320717"/>
    <lineage>
        <taxon>Eukaryota</taxon>
        <taxon>Viridiplantae</taxon>
        <taxon>Streptophyta</taxon>
        <taxon>Embryophyta</taxon>
        <taxon>Tracheophyta</taxon>
        <taxon>Spermatophyta</taxon>
        <taxon>Magnoliopsida</taxon>
        <taxon>Liliopsida</taxon>
        <taxon>Asparagales</taxon>
        <taxon>Orchidaceae</taxon>
        <taxon>Orchidoideae</taxon>
        <taxon>Orchideae</taxon>
        <taxon>Orchidinae</taxon>
        <taxon>Platanthera</taxon>
    </lineage>
</organism>
<evidence type="ECO:0000256" key="1">
    <source>
        <dbReference type="ARBA" id="ARBA00009995"/>
    </source>
</evidence>
<evidence type="ECO:0000313" key="4">
    <source>
        <dbReference type="Proteomes" id="UP001412067"/>
    </source>
</evidence>
<evidence type="ECO:0000313" key="3">
    <source>
        <dbReference type="EMBL" id="KAK8937697.1"/>
    </source>
</evidence>
<sequence>MAFFRGFLELLPWLQEESRTGKGYLHVQSKTQSVQPNPAVHVLAKEILLGASSAFRLPSARNTLVVVCRQRLQPHVAAPAPPSVGIALAACNTFLRRRFSLLQRLFPPAVTPPRAAPPSFGHVSLSKSSLVNSARPVPFFDICTMNAHSNPAAAAAAGTNPHFILVPLMAQGHMIPMADLACLLADNGALVSFITTPVNAARICSALAGVRSSAIPIRLVELRFPAAEAGLPAGCENLDLLADYKLHKPFVEVFPLLADQLELYLRHQIPAANCIVSDNKHAWASSIARKLRIPFIIFHTPSCFYLHSTFSIKRHNIFDRLKDDFEPFFLPDIPQRIQMVRPQVERWLDSPTWEKLRGECYAAEEAADGVIINTFEELEPWCVERYGIATGKKVWPIGPLSLHNREKETRETATSIEAAIDAERIRKWLDDRQKGSVVFVSFGSLARNPISQLIEIGSGLEAAGVGFVWVVKEVEVRSSTEAERWMDQFERRSESEKKGIVIRGWAPQTVVLSHPAVGGFLTHCGWNSALEAICAGVPMATWPHFADQFLNERLVVDVLGIGVAVGATVPLKPADEERKDAVVMRGAVANAVVRLMDEGKEGEGRRRKAREFGEKARKAMNKGGSSDEYLKGLIAHVIGVTL</sequence>
<accession>A0ABR2LDV6</accession>
<dbReference type="Pfam" id="PF00201">
    <property type="entry name" value="UDPGT"/>
    <property type="match status" value="1"/>
</dbReference>
<comment type="caution">
    <text evidence="3">The sequence shown here is derived from an EMBL/GenBank/DDBJ whole genome shotgun (WGS) entry which is preliminary data.</text>
</comment>
<protein>
    <submittedName>
        <fullName evidence="3">UDP-glycosyltransferase 73C6</fullName>
    </submittedName>
</protein>
<gene>
    <name evidence="3" type="primary">UGT73C6</name>
    <name evidence="3" type="ORF">KSP40_PGU018960</name>
</gene>
<dbReference type="CDD" id="cd03784">
    <property type="entry name" value="GT1_Gtf-like"/>
    <property type="match status" value="1"/>
</dbReference>
<name>A0ABR2LDV6_9ASPA</name>
<reference evidence="3 4" key="1">
    <citation type="journal article" date="2022" name="Nat. Plants">
        <title>Genomes of leafy and leafless Platanthera orchids illuminate the evolution of mycoheterotrophy.</title>
        <authorList>
            <person name="Li M.H."/>
            <person name="Liu K.W."/>
            <person name="Li Z."/>
            <person name="Lu H.C."/>
            <person name="Ye Q.L."/>
            <person name="Zhang D."/>
            <person name="Wang J.Y."/>
            <person name="Li Y.F."/>
            <person name="Zhong Z.M."/>
            <person name="Liu X."/>
            <person name="Yu X."/>
            <person name="Liu D.K."/>
            <person name="Tu X.D."/>
            <person name="Liu B."/>
            <person name="Hao Y."/>
            <person name="Liao X.Y."/>
            <person name="Jiang Y.T."/>
            <person name="Sun W.H."/>
            <person name="Chen J."/>
            <person name="Chen Y.Q."/>
            <person name="Ai Y."/>
            <person name="Zhai J.W."/>
            <person name="Wu S.S."/>
            <person name="Zhou Z."/>
            <person name="Hsiao Y.Y."/>
            <person name="Wu W.L."/>
            <person name="Chen Y.Y."/>
            <person name="Lin Y.F."/>
            <person name="Hsu J.L."/>
            <person name="Li C.Y."/>
            <person name="Wang Z.W."/>
            <person name="Zhao X."/>
            <person name="Zhong W.Y."/>
            <person name="Ma X.K."/>
            <person name="Ma L."/>
            <person name="Huang J."/>
            <person name="Chen G.Z."/>
            <person name="Huang M.Z."/>
            <person name="Huang L."/>
            <person name="Peng D.H."/>
            <person name="Luo Y.B."/>
            <person name="Zou S.Q."/>
            <person name="Chen S.P."/>
            <person name="Lan S."/>
            <person name="Tsai W.C."/>
            <person name="Van de Peer Y."/>
            <person name="Liu Z.J."/>
        </authorList>
    </citation>
    <scope>NUCLEOTIDE SEQUENCE [LARGE SCALE GENOMIC DNA]</scope>
    <source>
        <strain evidence="3">Lor288</strain>
    </source>
</reference>
<dbReference type="PANTHER" id="PTHR48047:SF229">
    <property type="entry name" value="UDP-GLYCOSYLTRANSFERASE 73C3-RELATED"/>
    <property type="match status" value="1"/>
</dbReference>
<dbReference type="InterPro" id="IPR035595">
    <property type="entry name" value="UDP_glycos_trans_CS"/>
</dbReference>
<dbReference type="EMBL" id="JBBWWR010000021">
    <property type="protein sequence ID" value="KAK8937697.1"/>
    <property type="molecule type" value="Genomic_DNA"/>
</dbReference>
<dbReference type="InterPro" id="IPR002213">
    <property type="entry name" value="UDP_glucos_trans"/>
</dbReference>
<dbReference type="SUPFAM" id="SSF53756">
    <property type="entry name" value="UDP-Glycosyltransferase/glycogen phosphorylase"/>
    <property type="match status" value="1"/>
</dbReference>
<dbReference type="Gene3D" id="3.40.50.2000">
    <property type="entry name" value="Glycogen Phosphorylase B"/>
    <property type="match status" value="2"/>
</dbReference>
<evidence type="ECO:0000256" key="2">
    <source>
        <dbReference type="ARBA" id="ARBA00022679"/>
    </source>
</evidence>
<keyword evidence="4" id="KW-1185">Reference proteome</keyword>
<comment type="similarity">
    <text evidence="1">Belongs to the UDP-glycosyltransferase family.</text>
</comment>
<dbReference type="PROSITE" id="PS00375">
    <property type="entry name" value="UDPGT"/>
    <property type="match status" value="1"/>
</dbReference>
<dbReference type="Proteomes" id="UP001412067">
    <property type="component" value="Unassembled WGS sequence"/>
</dbReference>
<keyword evidence="2" id="KW-0808">Transferase</keyword>
<proteinExistence type="inferred from homology"/>
<dbReference type="PANTHER" id="PTHR48047">
    <property type="entry name" value="GLYCOSYLTRANSFERASE"/>
    <property type="match status" value="1"/>
</dbReference>